<evidence type="ECO:0000256" key="6">
    <source>
        <dbReference type="SAM" id="Phobius"/>
    </source>
</evidence>
<sequence>MPLTPGDIAHEEAHINQDISYQLIVTEVIFSIVALAGVSIRVWVKLTKAQRPFGFDDVLVLGGFLLAIGLVIASCMTTKYGVGKHIIAVSASDLTSLSKLNFVVEILYPGSIAMAKLSMVVLFSRTLAVDRGSKIFLWGLGVWIFFWAVGTYLDVFLECRPLHSIWTAECAPSFATSVSTGVLNVLSDFAILAYPQPILWNLQMPMRRRIGLITIFLSGLFGTAISLARIPILKASNIGGNPDLTYHLIPTYIFTVVEPLIAVSCACAPFYLHVGRAIGAVGSSFRSLFTSTYRSGFVKTGDAENLSAISITASSQRELQVRNNQAIEYSMSDFDHGDTIDQVGATFTPSGIYHKQKVIV</sequence>
<feature type="transmembrane region" description="Helical" evidence="6">
    <location>
        <begin position="135"/>
        <end position="153"/>
    </location>
</feature>
<comment type="subcellular location">
    <subcellularLocation>
        <location evidence="1">Membrane</location>
        <topology evidence="1">Multi-pass membrane protein</topology>
    </subcellularLocation>
</comment>
<evidence type="ECO:0000256" key="3">
    <source>
        <dbReference type="ARBA" id="ARBA00022989"/>
    </source>
</evidence>
<feature type="transmembrane region" description="Helical" evidence="6">
    <location>
        <begin position="58"/>
        <end position="82"/>
    </location>
</feature>
<evidence type="ECO:0000256" key="2">
    <source>
        <dbReference type="ARBA" id="ARBA00022692"/>
    </source>
</evidence>
<keyword evidence="9" id="KW-1185">Reference proteome</keyword>
<organism evidence="8 9">
    <name type="scientific">Talaromyces pinophilus</name>
    <name type="common">Penicillium pinophilum</name>
    <dbReference type="NCBI Taxonomy" id="128442"/>
    <lineage>
        <taxon>Eukaryota</taxon>
        <taxon>Fungi</taxon>
        <taxon>Dikarya</taxon>
        <taxon>Ascomycota</taxon>
        <taxon>Pezizomycotina</taxon>
        <taxon>Eurotiomycetes</taxon>
        <taxon>Eurotiomycetidae</taxon>
        <taxon>Eurotiales</taxon>
        <taxon>Trichocomaceae</taxon>
        <taxon>Talaromyces</taxon>
        <taxon>Talaromyces sect. Talaromyces</taxon>
    </lineage>
</organism>
<feature type="transmembrane region" description="Helical" evidence="6">
    <location>
        <begin position="210"/>
        <end position="232"/>
    </location>
</feature>
<feature type="transmembrane region" description="Helical" evidence="6">
    <location>
        <begin position="102"/>
        <end position="123"/>
    </location>
</feature>
<feature type="transmembrane region" description="Helical" evidence="6">
    <location>
        <begin position="173"/>
        <end position="194"/>
    </location>
</feature>
<dbReference type="EMBL" id="DF933812">
    <property type="protein sequence ID" value="GAM35126.1"/>
    <property type="molecule type" value="Genomic_DNA"/>
</dbReference>
<dbReference type="InterPro" id="IPR049326">
    <property type="entry name" value="Rhodopsin_dom_fungi"/>
</dbReference>
<dbReference type="Proteomes" id="UP000053095">
    <property type="component" value="Unassembled WGS sequence"/>
</dbReference>
<evidence type="ECO:0000256" key="5">
    <source>
        <dbReference type="ARBA" id="ARBA00038359"/>
    </source>
</evidence>
<evidence type="ECO:0000313" key="8">
    <source>
        <dbReference type="EMBL" id="GAM35126.1"/>
    </source>
</evidence>
<dbReference type="Pfam" id="PF20684">
    <property type="entry name" value="Fung_rhodopsin"/>
    <property type="match status" value="1"/>
</dbReference>
<accession>A0A0B8MXM6</accession>
<feature type="domain" description="Rhodopsin" evidence="7">
    <location>
        <begin position="40"/>
        <end position="271"/>
    </location>
</feature>
<proteinExistence type="inferred from homology"/>
<comment type="similarity">
    <text evidence="5">Belongs to the SAT4 family.</text>
</comment>
<reference evidence="9" key="1">
    <citation type="journal article" date="2015" name="Genome Announc.">
        <title>Draft genome sequence of Talaromyces cellulolyticus strain Y-94, a source of lignocellulosic biomass-degrading enzymes.</title>
        <authorList>
            <person name="Fujii T."/>
            <person name="Koike H."/>
            <person name="Sawayama S."/>
            <person name="Yano S."/>
            <person name="Inoue H."/>
        </authorList>
    </citation>
    <scope>NUCLEOTIDE SEQUENCE [LARGE SCALE GENOMIC DNA]</scope>
    <source>
        <strain evidence="9">Y-94</strain>
    </source>
</reference>
<gene>
    <name evidence="8" type="ORF">TCE0_016r03196</name>
</gene>
<keyword evidence="2 6" id="KW-0812">Transmembrane</keyword>
<protein>
    <recommendedName>
        <fullName evidence="7">Rhodopsin domain-containing protein</fullName>
    </recommendedName>
</protein>
<feature type="transmembrane region" description="Helical" evidence="6">
    <location>
        <begin position="252"/>
        <end position="272"/>
    </location>
</feature>
<evidence type="ECO:0000256" key="1">
    <source>
        <dbReference type="ARBA" id="ARBA00004141"/>
    </source>
</evidence>
<dbReference type="PANTHER" id="PTHR33048">
    <property type="entry name" value="PTH11-LIKE INTEGRAL MEMBRANE PROTEIN (AFU_ORTHOLOGUE AFUA_5G11245)"/>
    <property type="match status" value="1"/>
</dbReference>
<evidence type="ECO:0000256" key="4">
    <source>
        <dbReference type="ARBA" id="ARBA00023136"/>
    </source>
</evidence>
<dbReference type="PANTHER" id="PTHR33048:SF47">
    <property type="entry name" value="INTEGRAL MEMBRANE PROTEIN-RELATED"/>
    <property type="match status" value="1"/>
</dbReference>
<dbReference type="InterPro" id="IPR052337">
    <property type="entry name" value="SAT4-like"/>
</dbReference>
<dbReference type="AlphaFoldDB" id="A0A0B8MXM6"/>
<feature type="transmembrane region" description="Helical" evidence="6">
    <location>
        <begin position="20"/>
        <end position="46"/>
    </location>
</feature>
<keyword evidence="4 6" id="KW-0472">Membrane</keyword>
<evidence type="ECO:0000259" key="7">
    <source>
        <dbReference type="Pfam" id="PF20684"/>
    </source>
</evidence>
<evidence type="ECO:0000313" key="9">
    <source>
        <dbReference type="Proteomes" id="UP000053095"/>
    </source>
</evidence>
<keyword evidence="3 6" id="KW-1133">Transmembrane helix</keyword>
<name>A0A0B8MXM6_TALPI</name>
<dbReference type="GO" id="GO:0016020">
    <property type="term" value="C:membrane"/>
    <property type="evidence" value="ECO:0007669"/>
    <property type="project" value="UniProtKB-SubCell"/>
</dbReference>